<comment type="caution">
    <text evidence="1">The sequence shown here is derived from an EMBL/GenBank/DDBJ whole genome shotgun (WGS) entry which is preliminary data.</text>
</comment>
<reference evidence="1 2" key="1">
    <citation type="submission" date="2016-10" db="EMBL/GenBank/DDBJ databases">
        <title>Comparative genome analysis of multiple Pseudomonas spp. focuses on biocontrol and plant growth promoting traits.</title>
        <authorList>
            <person name="Tao X.-Y."/>
            <person name="Taylor C.G."/>
        </authorList>
    </citation>
    <scope>NUCLEOTIDE SEQUENCE [LARGE SCALE GENOMIC DNA]</scope>
    <source>
        <strain evidence="1 2">37D10</strain>
    </source>
</reference>
<dbReference type="EMBL" id="MOBI01000001">
    <property type="protein sequence ID" value="RON06356.1"/>
    <property type="molecule type" value="Genomic_DNA"/>
</dbReference>
<proteinExistence type="predicted"/>
<dbReference type="AlphaFoldDB" id="A0A423H297"/>
<gene>
    <name evidence="1" type="ORF">BK658_00820</name>
</gene>
<evidence type="ECO:0000313" key="1">
    <source>
        <dbReference type="EMBL" id="RON06356.1"/>
    </source>
</evidence>
<dbReference type="Proteomes" id="UP000284684">
    <property type="component" value="Unassembled WGS sequence"/>
</dbReference>
<name>A0A423H297_9PSED</name>
<accession>A0A423H297</accession>
<sequence length="98" mass="11127">MESTYYKLSVGKQTLSEGVFEIDPRIFVDSKAFTHARIELAEKSGYAIRWNEYWVHPTDSNFNPLGEEFETLVGRIEYGPNSTSSPHNVTVELLKISG</sequence>
<dbReference type="RefSeq" id="WP_123580298.1">
    <property type="nucleotide sequence ID" value="NZ_MOBI01000001.1"/>
</dbReference>
<organism evidence="1 2">
    <name type="scientific">Pseudomonas brassicacearum</name>
    <dbReference type="NCBI Taxonomy" id="930166"/>
    <lineage>
        <taxon>Bacteria</taxon>
        <taxon>Pseudomonadati</taxon>
        <taxon>Pseudomonadota</taxon>
        <taxon>Gammaproteobacteria</taxon>
        <taxon>Pseudomonadales</taxon>
        <taxon>Pseudomonadaceae</taxon>
        <taxon>Pseudomonas</taxon>
    </lineage>
</organism>
<evidence type="ECO:0000313" key="2">
    <source>
        <dbReference type="Proteomes" id="UP000284684"/>
    </source>
</evidence>
<protein>
    <submittedName>
        <fullName evidence="1">Uncharacterized protein</fullName>
    </submittedName>
</protein>